<comment type="caution">
    <text evidence="8">The sequence shown here is derived from an EMBL/GenBank/DDBJ whole genome shotgun (WGS) entry which is preliminary data.</text>
</comment>
<evidence type="ECO:0000259" key="7">
    <source>
        <dbReference type="PROSITE" id="PS50135"/>
    </source>
</evidence>
<keyword evidence="9" id="KW-1185">Reference proteome</keyword>
<feature type="compositionally biased region" description="Basic and acidic residues" evidence="6">
    <location>
        <begin position="536"/>
        <end position="548"/>
    </location>
</feature>
<proteinExistence type="predicted"/>
<evidence type="ECO:0000256" key="5">
    <source>
        <dbReference type="SAM" id="Coils"/>
    </source>
</evidence>
<keyword evidence="5" id="KW-0175">Coiled coil</keyword>
<protein>
    <recommendedName>
        <fullName evidence="7">ZZ-type domain-containing protein</fullName>
    </recommendedName>
</protein>
<accession>A0A9P4U506</accession>
<feature type="region of interest" description="Disordered" evidence="6">
    <location>
        <begin position="1071"/>
        <end position="1098"/>
    </location>
</feature>
<dbReference type="PROSITE" id="PS50135">
    <property type="entry name" value="ZF_ZZ_2"/>
    <property type="match status" value="2"/>
</dbReference>
<evidence type="ECO:0000256" key="6">
    <source>
        <dbReference type="SAM" id="MobiDB-lite"/>
    </source>
</evidence>
<dbReference type="Gene3D" id="2.60.40.10">
    <property type="entry name" value="Immunoglobulins"/>
    <property type="match status" value="1"/>
</dbReference>
<organism evidence="8 9">
    <name type="scientific">Tothia fuscella</name>
    <dbReference type="NCBI Taxonomy" id="1048955"/>
    <lineage>
        <taxon>Eukaryota</taxon>
        <taxon>Fungi</taxon>
        <taxon>Dikarya</taxon>
        <taxon>Ascomycota</taxon>
        <taxon>Pezizomycotina</taxon>
        <taxon>Dothideomycetes</taxon>
        <taxon>Pleosporomycetidae</taxon>
        <taxon>Venturiales</taxon>
        <taxon>Cylindrosympodiaceae</taxon>
        <taxon>Tothia</taxon>
    </lineage>
</organism>
<dbReference type="Pfam" id="PF16158">
    <property type="entry name" value="N_BRCA1_IG"/>
    <property type="match status" value="1"/>
</dbReference>
<dbReference type="InterPro" id="IPR043145">
    <property type="entry name" value="Znf_ZZ_sf"/>
</dbReference>
<dbReference type="SMART" id="SM00291">
    <property type="entry name" value="ZnF_ZZ"/>
    <property type="match status" value="4"/>
</dbReference>
<feature type="region of interest" description="Disordered" evidence="6">
    <location>
        <begin position="536"/>
        <end position="556"/>
    </location>
</feature>
<dbReference type="EMBL" id="MU007010">
    <property type="protein sequence ID" value="KAF2436598.1"/>
    <property type="molecule type" value="Genomic_DNA"/>
</dbReference>
<name>A0A9P4U506_9PEZI</name>
<dbReference type="Gene3D" id="3.30.60.90">
    <property type="match status" value="3"/>
</dbReference>
<feature type="compositionally biased region" description="Low complexity" evidence="6">
    <location>
        <begin position="157"/>
        <end position="172"/>
    </location>
</feature>
<dbReference type="InterPro" id="IPR013783">
    <property type="entry name" value="Ig-like_fold"/>
</dbReference>
<dbReference type="AlphaFoldDB" id="A0A9P4U506"/>
<evidence type="ECO:0000256" key="3">
    <source>
        <dbReference type="ARBA" id="ARBA00022833"/>
    </source>
</evidence>
<gene>
    <name evidence="8" type="ORF">EJ08DRAFT_153147</name>
</gene>
<dbReference type="OrthoDB" id="661148at2759"/>
<evidence type="ECO:0000313" key="9">
    <source>
        <dbReference type="Proteomes" id="UP000800235"/>
    </source>
</evidence>
<dbReference type="Proteomes" id="UP000800235">
    <property type="component" value="Unassembled WGS sequence"/>
</dbReference>
<keyword evidence="1" id="KW-0479">Metal-binding</keyword>
<keyword evidence="3" id="KW-0862">Zinc</keyword>
<dbReference type="InterPro" id="IPR032350">
    <property type="entry name" value="Nbr1_FW"/>
</dbReference>
<dbReference type="SUPFAM" id="SSF57850">
    <property type="entry name" value="RING/U-box"/>
    <property type="match status" value="3"/>
</dbReference>
<feature type="coiled-coil region" evidence="5">
    <location>
        <begin position="803"/>
        <end position="834"/>
    </location>
</feature>
<reference evidence="8" key="1">
    <citation type="journal article" date="2020" name="Stud. Mycol.">
        <title>101 Dothideomycetes genomes: a test case for predicting lifestyles and emergence of pathogens.</title>
        <authorList>
            <person name="Haridas S."/>
            <person name="Albert R."/>
            <person name="Binder M."/>
            <person name="Bloem J."/>
            <person name="Labutti K."/>
            <person name="Salamov A."/>
            <person name="Andreopoulos B."/>
            <person name="Baker S."/>
            <person name="Barry K."/>
            <person name="Bills G."/>
            <person name="Bluhm B."/>
            <person name="Cannon C."/>
            <person name="Castanera R."/>
            <person name="Culley D."/>
            <person name="Daum C."/>
            <person name="Ezra D."/>
            <person name="Gonzalez J."/>
            <person name="Henrissat B."/>
            <person name="Kuo A."/>
            <person name="Liang C."/>
            <person name="Lipzen A."/>
            <person name="Lutzoni F."/>
            <person name="Magnuson J."/>
            <person name="Mondo S."/>
            <person name="Nolan M."/>
            <person name="Ohm R."/>
            <person name="Pangilinan J."/>
            <person name="Park H.-J."/>
            <person name="Ramirez L."/>
            <person name="Alfaro M."/>
            <person name="Sun H."/>
            <person name="Tritt A."/>
            <person name="Yoshinaga Y."/>
            <person name="Zwiers L.-H."/>
            <person name="Turgeon B."/>
            <person name="Goodwin S."/>
            <person name="Spatafora J."/>
            <person name="Crous P."/>
            <person name="Grigoriev I."/>
        </authorList>
    </citation>
    <scope>NUCLEOTIDE SEQUENCE</scope>
    <source>
        <strain evidence="8">CBS 130266</strain>
    </source>
</reference>
<feature type="region of interest" description="Disordered" evidence="6">
    <location>
        <begin position="285"/>
        <end position="315"/>
    </location>
</feature>
<dbReference type="CDD" id="cd14947">
    <property type="entry name" value="NBR1_like"/>
    <property type="match status" value="1"/>
</dbReference>
<dbReference type="GO" id="GO:0008270">
    <property type="term" value="F:zinc ion binding"/>
    <property type="evidence" value="ECO:0007669"/>
    <property type="project" value="UniProtKB-KW"/>
</dbReference>
<keyword evidence="2 4" id="KW-0863">Zinc-finger</keyword>
<dbReference type="PANTHER" id="PTHR20930">
    <property type="entry name" value="OVARIAN CARCINOMA ANTIGEN CA125-RELATED"/>
    <property type="match status" value="1"/>
</dbReference>
<dbReference type="PANTHER" id="PTHR20930:SF0">
    <property type="entry name" value="PROTEIN ILRUN"/>
    <property type="match status" value="1"/>
</dbReference>
<evidence type="ECO:0000313" key="8">
    <source>
        <dbReference type="EMBL" id="KAF2436598.1"/>
    </source>
</evidence>
<sequence length="1134" mass="124648">MATNGPATSDTLIGVKISIQGSNRKFKLPLHELTPQVLPGKLRSLLEVPHNQTVVFERYSDSAAAYVTLDPANVQVYKTLFRAAKAKGKLRLRAVVTPDLSSNILPSLNNLGMSKMAFASSFPEFVRFGSEVTLNSTASANTATPTAQSGLSTESLVTPASAESAAVEETTPPRSCSAATRLTRESYFNELASIARQREMAFRLKQPQATPAPAVCSSWSVFCNNCDNAMDNAHYHCNVCDDGDYDLCESCVNKGVHCPGDNHWLIKRFVKNGHVINSTTETLVPKAGSPSLSTPVKSEMPGAFTDEKKVEEEAEVEDESSRTCNSCVKGEFCPFHNHCSVNCHTEYPDSHFVTCLNCEDFDLCMSCHQDNKHGHHPGHAFEPTTADTPMGPFAEFLCAPGRNVKHAAICDGCDKPIFGVRHKCLNCPDWDYCSECFKNATFIHPLHRFAPIYEPISMPRQYHARHAGIYCDGPLCQNKHDYITGVRYKCAICHDTDFCDGCEAYPHNKHNRTHPMIMFKTAVRGVGITTMVEDKTGAEHGPLGDRSARKPAPKSSVSPVQTIVDVKPIEVLSTHAKVKVEKIEIKDLLAEPIQEMSAMPDLLPTQIEEPVRVPLLSKAPSAQVDINQLRAAFIRETVPDSTVMQKDQTFVQVWTLRNPGPVAWPAGCSVRYTGGDNMLNVDKTQPASTRELTAATETNTIARPVEVGEEIAFRVALKAPSSMGTKISYWRLKTADGQAFGHRLWCHIVVADSAEAETASSPPAMSPPFASLTVPTVERSEEVGRPAHQDFLRTVLQQRVDRRRELDERAQQLAKALQDARNVQEMQRKDEEEQKSNRAQMLRNLSSEIHAVEVQHKARFSAACAAIEAARIAQVASPAPAPVSELPAATPESAFPFGMHDIRMQLQRLEQINNARLEQARKDMASRNETTSPVATTDAKEVNHAKELNAEGFQKQLQHLERINNARLVQERKEMASRNESSPVATTEAKDSTAEDFRTELQRLQLLNNARLVQSRKEMAARNESSPVATTEAKELNAEGSQMIFPTLEKESPASSTYNVVATTATPATPRMAPVMGSAQRQASVASVSAADESDADIFEDAESVELESVGSSEDGFLTDEEYDILDASDEEFA</sequence>
<dbReference type="Pfam" id="PF00569">
    <property type="entry name" value="ZZ"/>
    <property type="match status" value="2"/>
</dbReference>
<feature type="domain" description="ZZ-type" evidence="7">
    <location>
        <begin position="405"/>
        <end position="457"/>
    </location>
</feature>
<dbReference type="CDD" id="cd02249">
    <property type="entry name" value="ZZ"/>
    <property type="match status" value="1"/>
</dbReference>
<feature type="domain" description="ZZ-type" evidence="7">
    <location>
        <begin position="466"/>
        <end position="524"/>
    </location>
</feature>
<evidence type="ECO:0000256" key="4">
    <source>
        <dbReference type="PROSITE-ProRule" id="PRU00228"/>
    </source>
</evidence>
<feature type="compositionally biased region" description="Low complexity" evidence="6">
    <location>
        <begin position="1071"/>
        <end position="1091"/>
    </location>
</feature>
<feature type="region of interest" description="Disordered" evidence="6">
    <location>
        <begin position="973"/>
        <end position="995"/>
    </location>
</feature>
<evidence type="ECO:0000256" key="1">
    <source>
        <dbReference type="ARBA" id="ARBA00022723"/>
    </source>
</evidence>
<evidence type="ECO:0000256" key="2">
    <source>
        <dbReference type="ARBA" id="ARBA00022771"/>
    </source>
</evidence>
<dbReference type="CDD" id="cd02340">
    <property type="entry name" value="ZZ_NBR1_like"/>
    <property type="match status" value="2"/>
</dbReference>
<dbReference type="InterPro" id="IPR000433">
    <property type="entry name" value="Znf_ZZ"/>
</dbReference>
<feature type="region of interest" description="Disordered" evidence="6">
    <location>
        <begin position="141"/>
        <end position="172"/>
    </location>
</feature>